<dbReference type="EMBL" id="BARV01005771">
    <property type="protein sequence ID" value="GAI17585.1"/>
    <property type="molecule type" value="Genomic_DNA"/>
</dbReference>
<protein>
    <submittedName>
        <fullName evidence="2">Uncharacterized protein</fullName>
    </submittedName>
</protein>
<reference evidence="2" key="1">
    <citation type="journal article" date="2014" name="Front. Microbiol.">
        <title>High frequency of phylogenetically diverse reductive dehalogenase-homologous genes in deep subseafloor sedimentary metagenomes.</title>
        <authorList>
            <person name="Kawai M."/>
            <person name="Futagami T."/>
            <person name="Toyoda A."/>
            <person name="Takaki Y."/>
            <person name="Nishi S."/>
            <person name="Hori S."/>
            <person name="Arai W."/>
            <person name="Tsubouchi T."/>
            <person name="Morono Y."/>
            <person name="Uchiyama I."/>
            <person name="Ito T."/>
            <person name="Fujiyama A."/>
            <person name="Inagaki F."/>
            <person name="Takami H."/>
        </authorList>
    </citation>
    <scope>NUCLEOTIDE SEQUENCE</scope>
    <source>
        <strain evidence="2">Expedition CK06-06</strain>
    </source>
</reference>
<evidence type="ECO:0000256" key="1">
    <source>
        <dbReference type="SAM" id="MobiDB-lite"/>
    </source>
</evidence>
<feature type="compositionally biased region" description="Polar residues" evidence="1">
    <location>
        <begin position="7"/>
        <end position="20"/>
    </location>
</feature>
<gene>
    <name evidence="2" type="ORF">S06H3_11715</name>
</gene>
<accession>X1MSC8</accession>
<proteinExistence type="predicted"/>
<name>X1MSC8_9ZZZZ</name>
<organism evidence="2">
    <name type="scientific">marine sediment metagenome</name>
    <dbReference type="NCBI Taxonomy" id="412755"/>
    <lineage>
        <taxon>unclassified sequences</taxon>
        <taxon>metagenomes</taxon>
        <taxon>ecological metagenomes</taxon>
    </lineage>
</organism>
<comment type="caution">
    <text evidence="2">The sequence shown here is derived from an EMBL/GenBank/DDBJ whole genome shotgun (WGS) entry which is preliminary data.</text>
</comment>
<feature type="region of interest" description="Disordered" evidence="1">
    <location>
        <begin position="1"/>
        <end position="20"/>
    </location>
</feature>
<dbReference type="AlphaFoldDB" id="X1MSC8"/>
<evidence type="ECO:0000313" key="2">
    <source>
        <dbReference type="EMBL" id="GAI17585.1"/>
    </source>
</evidence>
<sequence>MLGSPIWDNQQPSPSWEGSETIMGTSFLKKEDGIVHSIWKQIANIKEPRDTGATPVPATSIWHKLQKKFLRKNLDEKDIVLARLLRN</sequence>